<evidence type="ECO:0000313" key="1">
    <source>
        <dbReference type="EMBL" id="KXA91426.1"/>
    </source>
</evidence>
<keyword evidence="2" id="KW-1185">Reference proteome</keyword>
<dbReference type="EMBL" id="LHXJ01000009">
    <property type="protein sequence ID" value="KXA91426.1"/>
    <property type="molecule type" value="Genomic_DNA"/>
</dbReference>
<gene>
    <name evidence="1" type="ORF">AKJ57_01300</name>
</gene>
<protein>
    <submittedName>
        <fullName evidence="1">Uncharacterized protein</fullName>
    </submittedName>
</protein>
<accession>A0A133UB52</accession>
<evidence type="ECO:0000313" key="2">
    <source>
        <dbReference type="Proteomes" id="UP000070163"/>
    </source>
</evidence>
<dbReference type="AlphaFoldDB" id="A0A133UB52"/>
<comment type="caution">
    <text evidence="1">The sequence shown here is derived from an EMBL/GenBank/DDBJ whole genome shotgun (WGS) entry which is preliminary data.</text>
</comment>
<name>A0A133UB52_9EURY</name>
<sequence>MKLRSKFEDLLEKCRDLERHERDLIITAFLSQELSKLVLVGGAASSWYSRGSYRTLDVDVVVLGSVEDLKDGLRELGFDRNRVWHYAPADFALDTVSRTGKPKRTRVYEVGGYEIEIASPEEVIVNDLSGYKFWDRADDFDRAKLVYETEFEDLDVDYLEERAEEEKVKDALAELKRNS</sequence>
<dbReference type="Proteomes" id="UP000070163">
    <property type="component" value="Unassembled WGS sequence"/>
</dbReference>
<reference evidence="1 2" key="1">
    <citation type="journal article" date="2016" name="Sci. Rep.">
        <title>Metabolic traits of an uncultured archaeal lineage -MSBL1- from brine pools of the Red Sea.</title>
        <authorList>
            <person name="Mwirichia R."/>
            <person name="Alam I."/>
            <person name="Rashid M."/>
            <person name="Vinu M."/>
            <person name="Ba-Alawi W."/>
            <person name="Anthony Kamau A."/>
            <person name="Kamanda Ngugi D."/>
            <person name="Goker M."/>
            <person name="Klenk H.P."/>
            <person name="Bajic V."/>
            <person name="Stingl U."/>
        </authorList>
    </citation>
    <scope>NUCLEOTIDE SEQUENCE [LARGE SCALE GENOMIC DNA]</scope>
    <source>
        <strain evidence="1">SCGC-AAA259A05</strain>
    </source>
</reference>
<proteinExistence type="predicted"/>
<organism evidence="1 2">
    <name type="scientific">candidate division MSBL1 archaeon SCGC-AAA259A05</name>
    <dbReference type="NCBI Taxonomy" id="1698259"/>
    <lineage>
        <taxon>Archaea</taxon>
        <taxon>Methanobacteriati</taxon>
        <taxon>Methanobacteriota</taxon>
        <taxon>candidate division MSBL1</taxon>
    </lineage>
</organism>